<accession>A0A9X7UBJ8</accession>
<name>A0A9X7UBJ8_SPHYA</name>
<evidence type="ECO:0000313" key="2">
    <source>
        <dbReference type="Proteomes" id="UP000515377"/>
    </source>
</evidence>
<dbReference type="EMBL" id="CP060122">
    <property type="protein sequence ID" value="QNG47406.1"/>
    <property type="molecule type" value="Genomic_DNA"/>
</dbReference>
<organism evidence="1 2">
    <name type="scientific">Sphingobium yanoikuyae</name>
    <name type="common">Sphingomonas yanoikuyae</name>
    <dbReference type="NCBI Taxonomy" id="13690"/>
    <lineage>
        <taxon>Bacteria</taxon>
        <taxon>Pseudomonadati</taxon>
        <taxon>Pseudomonadota</taxon>
        <taxon>Alphaproteobacteria</taxon>
        <taxon>Sphingomonadales</taxon>
        <taxon>Sphingomonadaceae</taxon>
        <taxon>Sphingobium</taxon>
    </lineage>
</organism>
<evidence type="ECO:0000313" key="1">
    <source>
        <dbReference type="EMBL" id="QNG47406.1"/>
    </source>
</evidence>
<protein>
    <submittedName>
        <fullName evidence="1">Uncharacterized protein</fullName>
    </submittedName>
</protein>
<dbReference type="Proteomes" id="UP000515377">
    <property type="component" value="Chromosome"/>
</dbReference>
<gene>
    <name evidence="1" type="ORF">H3V42_07290</name>
</gene>
<sequence>MIARLGWALADIAGMILGALLERLVETLRWLLARPSRMLIAGLILIGLIQHVALHRANDLAASRMDQAAVWHGKFRDQKAEMLKLVDLVRAARIEAARRDQANIARVQREWDANLSEVKHGYTADLADARAALAEWMRQGGGARPAGAAGRVADACLSPVPALSTGALRPGHTATLDGEQAEAVTVNTVRLEHLIDAWGRAASIDPNAQP</sequence>
<proteinExistence type="predicted"/>
<dbReference type="AlphaFoldDB" id="A0A9X7UBJ8"/>
<reference evidence="1 2" key="1">
    <citation type="submission" date="2020-07" db="EMBL/GenBank/DDBJ databases">
        <title>Whole genome sequence of Sphingobium yanoikuyae A3.</title>
        <authorList>
            <person name="Han S.-S."/>
        </authorList>
    </citation>
    <scope>NUCLEOTIDE SEQUENCE [LARGE SCALE GENOMIC DNA]</scope>
    <source>
        <strain evidence="1 2">A3</strain>
    </source>
</reference>